<gene>
    <name evidence="2" type="ORF">ACFSKO_06860</name>
</gene>
<dbReference type="Proteomes" id="UP001597294">
    <property type="component" value="Unassembled WGS sequence"/>
</dbReference>
<dbReference type="EMBL" id="JBHUII010000003">
    <property type="protein sequence ID" value="MFD2205321.1"/>
    <property type="molecule type" value="Genomic_DNA"/>
</dbReference>
<comment type="caution">
    <text evidence="2">The sequence shown here is derived from an EMBL/GenBank/DDBJ whole genome shotgun (WGS) entry which is preliminary data.</text>
</comment>
<organism evidence="2 3">
    <name type="scientific">Kiloniella antarctica</name>
    <dbReference type="NCBI Taxonomy" id="1550907"/>
    <lineage>
        <taxon>Bacteria</taxon>
        <taxon>Pseudomonadati</taxon>
        <taxon>Pseudomonadota</taxon>
        <taxon>Alphaproteobacteria</taxon>
        <taxon>Rhodospirillales</taxon>
        <taxon>Kiloniellaceae</taxon>
        <taxon>Kiloniella</taxon>
    </lineage>
</organism>
<feature type="domain" description="MEKHLA" evidence="1">
    <location>
        <begin position="10"/>
        <end position="155"/>
    </location>
</feature>
<proteinExistence type="predicted"/>
<sequence length="157" mass="17667">MIKVNNFQEQHAKRLVQSFKFVTGRDLLEPFQSMAQEGLSLGERLFESPFVVVSHSGGSDPKLNYGNQVALDLWQMTWDSFVGTPSRLTAESEFREGRAAMLEQARIKGFIDDYEGIRVSSTGRRFMIKNAVIWAVPAIGSEPDGQAATFSNWNFLE</sequence>
<evidence type="ECO:0000259" key="1">
    <source>
        <dbReference type="Pfam" id="PF08670"/>
    </source>
</evidence>
<protein>
    <submittedName>
        <fullName evidence="2">MEKHLA domain-containing protein</fullName>
    </submittedName>
</protein>
<accession>A0ABW5BKM5</accession>
<reference evidence="3" key="1">
    <citation type="journal article" date="2019" name="Int. J. Syst. Evol. Microbiol.">
        <title>The Global Catalogue of Microorganisms (GCM) 10K type strain sequencing project: providing services to taxonomists for standard genome sequencing and annotation.</title>
        <authorList>
            <consortium name="The Broad Institute Genomics Platform"/>
            <consortium name="The Broad Institute Genome Sequencing Center for Infectious Disease"/>
            <person name="Wu L."/>
            <person name="Ma J."/>
        </authorList>
    </citation>
    <scope>NUCLEOTIDE SEQUENCE [LARGE SCALE GENOMIC DNA]</scope>
    <source>
        <strain evidence="3">CGMCC 4.7192</strain>
    </source>
</reference>
<dbReference type="InterPro" id="IPR013978">
    <property type="entry name" value="MEKHLA"/>
</dbReference>
<name>A0ABW5BKM5_9PROT</name>
<evidence type="ECO:0000313" key="2">
    <source>
        <dbReference type="EMBL" id="MFD2205321.1"/>
    </source>
</evidence>
<evidence type="ECO:0000313" key="3">
    <source>
        <dbReference type="Proteomes" id="UP001597294"/>
    </source>
</evidence>
<keyword evidence="3" id="KW-1185">Reference proteome</keyword>
<dbReference type="Pfam" id="PF08670">
    <property type="entry name" value="MEKHLA"/>
    <property type="match status" value="1"/>
</dbReference>
<dbReference type="RefSeq" id="WP_380249813.1">
    <property type="nucleotide sequence ID" value="NZ_JBHUII010000003.1"/>
</dbReference>